<accession>W4QUS5</accession>
<proteinExistence type="predicted"/>
<dbReference type="AlphaFoldDB" id="W4QUS5"/>
<dbReference type="InterPro" id="IPR017263">
    <property type="entry name" value="UCP037692"/>
</dbReference>
<dbReference type="PIRSF" id="PIRSF037692">
    <property type="entry name" value="UCP037692"/>
    <property type="match status" value="1"/>
</dbReference>
<gene>
    <name evidence="1" type="ORF">JCM9157_2774</name>
</gene>
<dbReference type="OrthoDB" id="2736244at2"/>
<comment type="caution">
    <text evidence="1">The sequence shown here is derived from an EMBL/GenBank/DDBJ whole genome shotgun (WGS) entry which is preliminary data.</text>
</comment>
<evidence type="ECO:0000313" key="1">
    <source>
        <dbReference type="EMBL" id="GAE35657.1"/>
    </source>
</evidence>
<keyword evidence="2" id="KW-1185">Reference proteome</keyword>
<dbReference type="EMBL" id="BAUV01000021">
    <property type="protein sequence ID" value="GAE35657.1"/>
    <property type="molecule type" value="Genomic_DNA"/>
</dbReference>
<sequence length="71" mass="8733">MISHFQWKELKNNLVRSEWAFSFFHEGHYYTGTYFKDGSINWNQDTLTLEKKKLLEPKLHDLMLFHVYENH</sequence>
<name>W4QUS5_HALA3</name>
<evidence type="ECO:0000313" key="2">
    <source>
        <dbReference type="Proteomes" id="UP000018896"/>
    </source>
</evidence>
<reference evidence="1 2" key="1">
    <citation type="journal article" date="2014" name="Genome Announc.">
        <title>Draft Genome Sequences of Three Alkaliphilic Bacillus Strains, Bacillus wakoensis JCM 9140T, Bacillus akibai JCM 9157T, and Bacillus hemicellulosilyticus JCM 9152T.</title>
        <authorList>
            <person name="Yuki M."/>
            <person name="Oshima K."/>
            <person name="Suda W."/>
            <person name="Oshida Y."/>
            <person name="Kitamura K."/>
            <person name="Iida T."/>
            <person name="Hattori M."/>
            <person name="Ohkuma M."/>
        </authorList>
    </citation>
    <scope>NUCLEOTIDE SEQUENCE [LARGE SCALE GENOMIC DNA]</scope>
    <source>
        <strain evidence="1 2">JCM 9157</strain>
    </source>
</reference>
<dbReference type="RefSeq" id="WP_035665157.1">
    <property type="nucleotide sequence ID" value="NZ_BAUV01000021.1"/>
</dbReference>
<protein>
    <recommendedName>
        <fullName evidence="3">YheE</fullName>
    </recommendedName>
</protein>
<evidence type="ECO:0008006" key="3">
    <source>
        <dbReference type="Google" id="ProtNLM"/>
    </source>
</evidence>
<dbReference type="STRING" id="1236973.JCM9157_2774"/>
<dbReference type="eggNOG" id="ENOG5032YTI">
    <property type="taxonomic scope" value="Bacteria"/>
</dbReference>
<dbReference type="Pfam" id="PF17277">
    <property type="entry name" value="DUF5342"/>
    <property type="match status" value="1"/>
</dbReference>
<organism evidence="1 2">
    <name type="scientific">Halalkalibacter akibai (strain ATCC 43226 / DSM 21942 / CIP 109018 / JCM 9157 / 1139)</name>
    <name type="common">Bacillus akibai</name>
    <dbReference type="NCBI Taxonomy" id="1236973"/>
    <lineage>
        <taxon>Bacteria</taxon>
        <taxon>Bacillati</taxon>
        <taxon>Bacillota</taxon>
        <taxon>Bacilli</taxon>
        <taxon>Bacillales</taxon>
        <taxon>Bacillaceae</taxon>
        <taxon>Halalkalibacter</taxon>
    </lineage>
</organism>
<dbReference type="Proteomes" id="UP000018896">
    <property type="component" value="Unassembled WGS sequence"/>
</dbReference>